<dbReference type="Proteomes" id="UP000198711">
    <property type="component" value="Unassembled WGS sequence"/>
</dbReference>
<sequence>MQLQKLPLILMVGIIQAEGSFQDVPMELDFDNSCFIVYFLRI</sequence>
<dbReference type="EMBL" id="FNNO01000001">
    <property type="protein sequence ID" value="SDW25114.1"/>
    <property type="molecule type" value="Genomic_DNA"/>
</dbReference>
<accession>A0A8X8LA87</accession>
<gene>
    <name evidence="1" type="ORF">SAMN05444410_101616</name>
</gene>
<proteinExistence type="predicted"/>
<keyword evidence="2" id="KW-1185">Reference proteome</keyword>
<organism evidence="1 2">
    <name type="scientific">Hydrobacter penzbergensis</name>
    <dbReference type="NCBI Taxonomy" id="1235997"/>
    <lineage>
        <taxon>Bacteria</taxon>
        <taxon>Pseudomonadati</taxon>
        <taxon>Bacteroidota</taxon>
        <taxon>Chitinophagia</taxon>
        <taxon>Chitinophagales</taxon>
        <taxon>Chitinophagaceae</taxon>
        <taxon>Hydrobacter</taxon>
    </lineage>
</organism>
<protein>
    <submittedName>
        <fullName evidence="1">Uncharacterized protein</fullName>
    </submittedName>
</protein>
<dbReference type="AlphaFoldDB" id="A0A8X8LA87"/>
<evidence type="ECO:0000313" key="2">
    <source>
        <dbReference type="Proteomes" id="UP000198711"/>
    </source>
</evidence>
<name>A0A8X8LA87_9BACT</name>
<reference evidence="1 2" key="1">
    <citation type="submission" date="2016-10" db="EMBL/GenBank/DDBJ databases">
        <authorList>
            <person name="Varghese N."/>
            <person name="Submissions S."/>
        </authorList>
    </citation>
    <scope>NUCLEOTIDE SEQUENCE [LARGE SCALE GENOMIC DNA]</scope>
    <source>
        <strain evidence="1 2">DSM 25353</strain>
    </source>
</reference>
<comment type="caution">
    <text evidence="1">The sequence shown here is derived from an EMBL/GenBank/DDBJ whole genome shotgun (WGS) entry which is preliminary data.</text>
</comment>
<evidence type="ECO:0000313" key="1">
    <source>
        <dbReference type="EMBL" id="SDW25114.1"/>
    </source>
</evidence>